<dbReference type="PROSITE" id="PS51257">
    <property type="entry name" value="PROKAR_LIPOPROTEIN"/>
    <property type="match status" value="1"/>
</dbReference>
<feature type="signal peptide" evidence="1">
    <location>
        <begin position="1"/>
        <end position="23"/>
    </location>
</feature>
<dbReference type="EMBL" id="BGPR01003399">
    <property type="protein sequence ID" value="GBM87657.1"/>
    <property type="molecule type" value="Genomic_DNA"/>
</dbReference>
<reference evidence="2 3" key="1">
    <citation type="journal article" date="2019" name="Sci. Rep.">
        <title>Orb-weaving spider Araneus ventricosus genome elucidates the spidroin gene catalogue.</title>
        <authorList>
            <person name="Kono N."/>
            <person name="Nakamura H."/>
            <person name="Ohtoshi R."/>
            <person name="Moran D.A.P."/>
            <person name="Shinohara A."/>
            <person name="Yoshida Y."/>
            <person name="Fujiwara M."/>
            <person name="Mori M."/>
            <person name="Tomita M."/>
            <person name="Arakawa K."/>
        </authorList>
    </citation>
    <scope>NUCLEOTIDE SEQUENCE [LARGE SCALE GENOMIC DNA]</scope>
</reference>
<protein>
    <submittedName>
        <fullName evidence="2">Uncharacterized protein</fullName>
    </submittedName>
</protein>
<feature type="chain" id="PRO_5021440097" evidence="1">
    <location>
        <begin position="24"/>
        <end position="121"/>
    </location>
</feature>
<evidence type="ECO:0000256" key="1">
    <source>
        <dbReference type="SAM" id="SignalP"/>
    </source>
</evidence>
<dbReference type="Proteomes" id="UP000499080">
    <property type="component" value="Unassembled WGS sequence"/>
</dbReference>
<keyword evidence="1" id="KW-0732">Signal</keyword>
<name>A0A4Y2JC66_ARAVE</name>
<comment type="caution">
    <text evidence="2">The sequence shown here is derived from an EMBL/GenBank/DDBJ whole genome shotgun (WGS) entry which is preliminary data.</text>
</comment>
<gene>
    <name evidence="2" type="ORF">AVEN_97247_1</name>
</gene>
<keyword evidence="3" id="KW-1185">Reference proteome</keyword>
<evidence type="ECO:0000313" key="2">
    <source>
        <dbReference type="EMBL" id="GBM87657.1"/>
    </source>
</evidence>
<evidence type="ECO:0000313" key="3">
    <source>
        <dbReference type="Proteomes" id="UP000499080"/>
    </source>
</evidence>
<proteinExistence type="predicted"/>
<organism evidence="2 3">
    <name type="scientific">Araneus ventricosus</name>
    <name type="common">Orbweaver spider</name>
    <name type="synonym">Epeira ventricosa</name>
    <dbReference type="NCBI Taxonomy" id="182803"/>
    <lineage>
        <taxon>Eukaryota</taxon>
        <taxon>Metazoa</taxon>
        <taxon>Ecdysozoa</taxon>
        <taxon>Arthropoda</taxon>
        <taxon>Chelicerata</taxon>
        <taxon>Arachnida</taxon>
        <taxon>Araneae</taxon>
        <taxon>Araneomorphae</taxon>
        <taxon>Entelegynae</taxon>
        <taxon>Araneoidea</taxon>
        <taxon>Araneidae</taxon>
        <taxon>Araneus</taxon>
    </lineage>
</organism>
<sequence>MRKSGPESSAFCLVTNFLSTLLGGCPSLREGESDHLVCSATAFAIAGMGDPAMEAEISFIRMEACGHELCIIAGGEGGRGQLTDAPLVWNATDITERACRWRPHCRVSLQTDSHSSGGGQV</sequence>
<accession>A0A4Y2JC66</accession>
<dbReference type="AlphaFoldDB" id="A0A4Y2JC66"/>